<keyword evidence="8 11" id="KW-1133">Transmembrane helix</keyword>
<keyword evidence="6" id="KW-0378">Hydrolase</keyword>
<dbReference type="RefSeq" id="WP_263609101.1">
    <property type="nucleotide sequence ID" value="NZ_JAOVQM010000016.1"/>
</dbReference>
<feature type="transmembrane region" description="Helical" evidence="11">
    <location>
        <begin position="497"/>
        <end position="515"/>
    </location>
</feature>
<evidence type="ECO:0000256" key="2">
    <source>
        <dbReference type="ARBA" id="ARBA00004141"/>
    </source>
</evidence>
<dbReference type="InterPro" id="IPR008915">
    <property type="entry name" value="Peptidase_M50"/>
</dbReference>
<dbReference type="InterPro" id="IPR004387">
    <property type="entry name" value="Pept_M50_Zn"/>
</dbReference>
<keyword evidence="7" id="KW-0862">Zinc</keyword>
<dbReference type="Gene3D" id="2.30.42.10">
    <property type="match status" value="1"/>
</dbReference>
<comment type="cofactor">
    <cofactor evidence="1">
        <name>Zn(2+)</name>
        <dbReference type="ChEBI" id="CHEBI:29105"/>
    </cofactor>
</comment>
<evidence type="ECO:0000259" key="12">
    <source>
        <dbReference type="Pfam" id="PF02163"/>
    </source>
</evidence>
<dbReference type="GO" id="GO:0008237">
    <property type="term" value="F:metallopeptidase activity"/>
    <property type="evidence" value="ECO:0007669"/>
    <property type="project" value="UniProtKB-KW"/>
</dbReference>
<keyword evidence="10 11" id="KW-0472">Membrane</keyword>
<feature type="domain" description="Peptidase M50" evidence="12">
    <location>
        <begin position="9"/>
        <end position="505"/>
    </location>
</feature>
<proteinExistence type="inferred from homology"/>
<dbReference type="CDD" id="cd06163">
    <property type="entry name" value="S2P-M50_PDZ_RseP-like"/>
    <property type="match status" value="2"/>
</dbReference>
<evidence type="ECO:0000313" key="14">
    <source>
        <dbReference type="Proteomes" id="UP001177160"/>
    </source>
</evidence>
<evidence type="ECO:0000256" key="3">
    <source>
        <dbReference type="ARBA" id="ARBA00007931"/>
    </source>
</evidence>
<dbReference type="Proteomes" id="UP001177160">
    <property type="component" value="Unassembled WGS sequence"/>
</dbReference>
<comment type="subcellular location">
    <subcellularLocation>
        <location evidence="2">Membrane</location>
        <topology evidence="2">Multi-pass membrane protein</topology>
    </subcellularLocation>
</comment>
<gene>
    <name evidence="13" type="primary">rseP</name>
    <name evidence="13" type="ORF">N7548_08780</name>
</gene>
<sequence length="518" mass="56694">MDLLLNLLAFVFSLGLIVALHELGHFFFAKRASILCFEYAVGMGPVIWSTRKGETQYAIRAIPIGGFVSMAGEQDLSVVLKKGEKVGLNLENGEVKEFILGDFQTADIEMVVSHYDLYDRDQKGLYIEGTVDDKDTFLTVKKDAFYVFSKKKKLQVAPYERSFESKTLWQRFLTIFAGPAMNFVLAFFLFLIVASIQGKPLNVNKVGNVIEGNPAFIAGLQDNDQIIRIGSVDVSNWQDIGTALQSVSGESNVLIRVIRNNQTIDLTANPRVDINSMGLSNFTGTVINGSNNGAIVGSAYGKAGDLLADGDIITSVKLDDIIYPISSWVDLVDFAKTTNGGSVFVTFTRGTETKTVNWIVWENEVLDSQGVPSVTTTIGIEPDFRFDFGYAIMSGFTGIGDSVNQVIAVLGLLFGGSDQIGLNDLSGPVGIFNIVGQYAKQGLGAFLWFVAFLSVNIGVMNLLPIPALDGGRLVFLGIEAVIRRPLNKKVENTANNVMFFLLMALFVYVTFFDILRLF</sequence>
<evidence type="ECO:0000256" key="6">
    <source>
        <dbReference type="ARBA" id="ARBA00022801"/>
    </source>
</evidence>
<reference evidence="13" key="1">
    <citation type="submission" date="2022-09" db="EMBL/GenBank/DDBJ databases">
        <title>Novel Mycoplasma species identified in domestic and wild animals.</title>
        <authorList>
            <person name="Volokhov D.V."/>
            <person name="Furtak V.A."/>
            <person name="Zagorodnyaya T.A."/>
        </authorList>
    </citation>
    <scope>NUCLEOTIDE SEQUENCE</scope>
    <source>
        <strain evidence="13">Oakley</strain>
    </source>
</reference>
<evidence type="ECO:0000256" key="11">
    <source>
        <dbReference type="SAM" id="Phobius"/>
    </source>
</evidence>
<accession>A0ABT2Y835</accession>
<dbReference type="EMBL" id="JAOVQM010000016">
    <property type="protein sequence ID" value="MCV2232913.1"/>
    <property type="molecule type" value="Genomic_DNA"/>
</dbReference>
<evidence type="ECO:0000313" key="13">
    <source>
        <dbReference type="EMBL" id="MCV2232913.1"/>
    </source>
</evidence>
<name>A0ABT2Y835_9MOLU</name>
<evidence type="ECO:0000256" key="9">
    <source>
        <dbReference type="ARBA" id="ARBA00023049"/>
    </source>
</evidence>
<evidence type="ECO:0000256" key="1">
    <source>
        <dbReference type="ARBA" id="ARBA00001947"/>
    </source>
</evidence>
<evidence type="ECO:0000256" key="8">
    <source>
        <dbReference type="ARBA" id="ARBA00022989"/>
    </source>
</evidence>
<evidence type="ECO:0000256" key="4">
    <source>
        <dbReference type="ARBA" id="ARBA00022670"/>
    </source>
</evidence>
<feature type="transmembrane region" description="Helical" evidence="11">
    <location>
        <begin position="445"/>
        <end position="465"/>
    </location>
</feature>
<comment type="caution">
    <text evidence="13">The sequence shown here is derived from an EMBL/GenBank/DDBJ whole genome shotgun (WGS) entry which is preliminary data.</text>
</comment>
<dbReference type="PANTHER" id="PTHR42837">
    <property type="entry name" value="REGULATOR OF SIGMA-E PROTEASE RSEP"/>
    <property type="match status" value="1"/>
</dbReference>
<dbReference type="InterPro" id="IPR036034">
    <property type="entry name" value="PDZ_sf"/>
</dbReference>
<evidence type="ECO:0000256" key="10">
    <source>
        <dbReference type="ARBA" id="ARBA00023136"/>
    </source>
</evidence>
<comment type="similarity">
    <text evidence="3">Belongs to the peptidase M50B family.</text>
</comment>
<dbReference type="Pfam" id="PF02163">
    <property type="entry name" value="Peptidase_M50"/>
    <property type="match status" value="1"/>
</dbReference>
<evidence type="ECO:0000256" key="7">
    <source>
        <dbReference type="ARBA" id="ARBA00022833"/>
    </source>
</evidence>
<feature type="transmembrane region" description="Helical" evidence="11">
    <location>
        <begin position="172"/>
        <end position="196"/>
    </location>
</feature>
<protein>
    <submittedName>
        <fullName evidence="13">RIP metalloprotease RseP</fullName>
    </submittedName>
</protein>
<evidence type="ECO:0000256" key="5">
    <source>
        <dbReference type="ARBA" id="ARBA00022692"/>
    </source>
</evidence>
<organism evidence="13 14">
    <name type="scientific">Paracholeplasma manati</name>
    <dbReference type="NCBI Taxonomy" id="591373"/>
    <lineage>
        <taxon>Bacteria</taxon>
        <taxon>Bacillati</taxon>
        <taxon>Mycoplasmatota</taxon>
        <taxon>Mollicutes</taxon>
        <taxon>Acholeplasmatales</taxon>
        <taxon>Acholeplasmataceae</taxon>
        <taxon>Paracholeplasma</taxon>
    </lineage>
</organism>
<keyword evidence="5 11" id="KW-0812">Transmembrane</keyword>
<keyword evidence="9 13" id="KW-0482">Metalloprotease</keyword>
<keyword evidence="14" id="KW-1185">Reference proteome</keyword>
<dbReference type="NCBIfam" id="TIGR00054">
    <property type="entry name" value="RIP metalloprotease RseP"/>
    <property type="match status" value="1"/>
</dbReference>
<dbReference type="PANTHER" id="PTHR42837:SF2">
    <property type="entry name" value="MEMBRANE METALLOPROTEASE ARASP2, CHLOROPLASTIC-RELATED"/>
    <property type="match status" value="1"/>
</dbReference>
<keyword evidence="4" id="KW-0645">Protease</keyword>
<dbReference type="SUPFAM" id="SSF50156">
    <property type="entry name" value="PDZ domain-like"/>
    <property type="match status" value="1"/>
</dbReference>